<keyword evidence="5" id="KW-1185">Reference proteome</keyword>
<dbReference type="GeneID" id="101236943"/>
<comment type="subcellular location">
    <subcellularLocation>
        <location evidence="2">Cytoplasm</location>
    </subcellularLocation>
    <subcellularLocation>
        <location evidence="1">Nucleus</location>
    </subcellularLocation>
</comment>
<dbReference type="PANTHER" id="PTHR35678:SF1">
    <property type="entry name" value="PROTEIN STPG4"/>
    <property type="match status" value="1"/>
</dbReference>
<name>A0ABM4D7E9_HYDVU</name>
<protein>
    <submittedName>
        <fullName evidence="6">O(6)-methylguanine-induced apoptosis 2 isoform X4</fullName>
    </submittedName>
</protein>
<evidence type="ECO:0000256" key="4">
    <source>
        <dbReference type="ARBA" id="ARBA00023242"/>
    </source>
</evidence>
<evidence type="ECO:0000256" key="1">
    <source>
        <dbReference type="ARBA" id="ARBA00004123"/>
    </source>
</evidence>
<proteinExistence type="predicted"/>
<evidence type="ECO:0000256" key="2">
    <source>
        <dbReference type="ARBA" id="ARBA00004496"/>
    </source>
</evidence>
<dbReference type="Proteomes" id="UP001652625">
    <property type="component" value="Chromosome 12"/>
</dbReference>
<evidence type="ECO:0000256" key="3">
    <source>
        <dbReference type="ARBA" id="ARBA00022490"/>
    </source>
</evidence>
<gene>
    <name evidence="6" type="primary">LOC101236943</name>
</gene>
<organism evidence="5 6">
    <name type="scientific">Hydra vulgaris</name>
    <name type="common">Hydra</name>
    <name type="synonym">Hydra attenuata</name>
    <dbReference type="NCBI Taxonomy" id="6087"/>
    <lineage>
        <taxon>Eukaryota</taxon>
        <taxon>Metazoa</taxon>
        <taxon>Cnidaria</taxon>
        <taxon>Hydrozoa</taxon>
        <taxon>Hydroidolina</taxon>
        <taxon>Anthoathecata</taxon>
        <taxon>Aplanulata</taxon>
        <taxon>Hydridae</taxon>
        <taxon>Hydra</taxon>
    </lineage>
</organism>
<keyword evidence="4" id="KW-0539">Nucleus</keyword>
<reference evidence="6" key="1">
    <citation type="submission" date="2025-08" db="UniProtKB">
        <authorList>
            <consortium name="RefSeq"/>
        </authorList>
    </citation>
    <scope>IDENTIFICATION</scope>
</reference>
<evidence type="ECO:0000313" key="6">
    <source>
        <dbReference type="RefSeq" id="XP_065670240.1"/>
    </source>
</evidence>
<evidence type="ECO:0000313" key="5">
    <source>
        <dbReference type="Proteomes" id="UP001652625"/>
    </source>
</evidence>
<dbReference type="RefSeq" id="XP_065670240.1">
    <property type="nucleotide sequence ID" value="XM_065814168.1"/>
</dbReference>
<dbReference type="PANTHER" id="PTHR35678">
    <property type="entry name" value="PROTEIN STPG4"/>
    <property type="match status" value="1"/>
</dbReference>
<dbReference type="InterPro" id="IPR010736">
    <property type="entry name" value="SHIPPO-rpt"/>
</dbReference>
<accession>A0ABM4D7E9</accession>
<dbReference type="Pfam" id="PF07004">
    <property type="entry name" value="SHIPPO-rpt"/>
    <property type="match status" value="3"/>
</dbReference>
<keyword evidence="3" id="KW-0963">Cytoplasm</keyword>
<sequence length="296" mass="33098">MKHSVKGQKYCSDGPSPLSYDLKNTLANQNNCSFSKRGFGGFASKVKRFTVPRNNLLSVGPGHYNLGQKVSFSYSYSPCTRNFHPPTMVQRSCKLITPAPNHYNVCKEISHRLAKKNPTKIAFMSQEKRDLNNGSTNKDIPAPGSYNISEELANAKSRSVKIPFNSTVQRCLPVAKSENPGPAAYNLCNRCDKSYSGSAIYHPCNVEPFPSTFQHKRCYCVFHHAAQLPPKPITPGPGHYELVKYEEPKLPISSSMFVSSTNRCAKNAFNSPGPAAYDPRHTLTQSFFYNFEKKWI</sequence>